<feature type="signal peptide" evidence="2">
    <location>
        <begin position="1"/>
        <end position="15"/>
    </location>
</feature>
<organism evidence="4 5">
    <name type="scientific">Blattamonas nauphoetae</name>
    <dbReference type="NCBI Taxonomy" id="2049346"/>
    <lineage>
        <taxon>Eukaryota</taxon>
        <taxon>Metamonada</taxon>
        <taxon>Preaxostyla</taxon>
        <taxon>Oxymonadida</taxon>
        <taxon>Blattamonas</taxon>
    </lineage>
</organism>
<gene>
    <name evidence="4" type="ORF">BLNAU_15063</name>
</gene>
<name>A0ABQ9XFE5_9EUKA</name>
<dbReference type="Pfam" id="PF13848">
    <property type="entry name" value="Thioredoxin_6"/>
    <property type="match status" value="1"/>
</dbReference>
<accession>A0ABQ9XFE5</accession>
<feature type="chain" id="PRO_5045278927" description="Thioredoxin domain-containing protein" evidence="2">
    <location>
        <begin position="16"/>
        <end position="524"/>
    </location>
</feature>
<sequence>MILVETLFAIAFCATFDDIPSLTNDNFTSITQQTPTMVMFYQSWCPHCQRLMSDFTALHMNNSTQSIKYARVNCETERDLCDSFSTTGVPTLRLFQKGTNTLFDGERTVDGIASWGSRHILGPITPLNETMTPQVFVQSVEHALIGTFPKEEGPEWVTFSDLCTKGKNDFVCARVLDPESKPALKMIHANTDFEDTFDGPWKEEDLRAFVRTTSHALVTPYHPFNAFSLSNSTLPVGYFFLNFSSPNATSEQSELDTLAKSTHRQLQLVVVDDAAFPTLRPLLGMGRQHRFAVEMFGKEAMVLSARPTRLHFVWDEAEPLAQFVQNVLDGRVEHTARSADPASVFSTGPVGLLVGSTFARTVEEEWASDVFVRACFGNNPTCNRTAPLFRRVAKELAESTASSPSIKLYEINLAHNDVPPVLADAVSKQPALLFFPASPTKASLTERAKDLVLCDKWFSFEKMKKFLQTQWSNNSSKTKRSVFPLTVDETTIQDEDLVFQFRQRQFTKLNNMAPNPHGSDHIEL</sequence>
<dbReference type="PROSITE" id="PS51352">
    <property type="entry name" value="THIOREDOXIN_2"/>
    <property type="match status" value="1"/>
</dbReference>
<dbReference type="Pfam" id="PF00085">
    <property type="entry name" value="Thioredoxin"/>
    <property type="match status" value="1"/>
</dbReference>
<evidence type="ECO:0000259" key="3">
    <source>
        <dbReference type="PROSITE" id="PS51352"/>
    </source>
</evidence>
<dbReference type="Gene3D" id="3.40.30.10">
    <property type="entry name" value="Glutaredoxin"/>
    <property type="match status" value="3"/>
</dbReference>
<dbReference type="InterPro" id="IPR036249">
    <property type="entry name" value="Thioredoxin-like_sf"/>
</dbReference>
<dbReference type="SUPFAM" id="SSF52833">
    <property type="entry name" value="Thioredoxin-like"/>
    <property type="match status" value="2"/>
</dbReference>
<keyword evidence="2" id="KW-0732">Signal</keyword>
<dbReference type="Proteomes" id="UP001281761">
    <property type="component" value="Unassembled WGS sequence"/>
</dbReference>
<keyword evidence="4" id="KW-0413">Isomerase</keyword>
<dbReference type="PROSITE" id="PS00194">
    <property type="entry name" value="THIOREDOXIN_1"/>
    <property type="match status" value="1"/>
</dbReference>
<dbReference type="EMBL" id="JARBJD010000144">
    <property type="protein sequence ID" value="KAK2950028.1"/>
    <property type="molecule type" value="Genomic_DNA"/>
</dbReference>
<evidence type="ECO:0000256" key="1">
    <source>
        <dbReference type="ARBA" id="ARBA00006347"/>
    </source>
</evidence>
<proteinExistence type="inferred from homology"/>
<evidence type="ECO:0000256" key="2">
    <source>
        <dbReference type="SAM" id="SignalP"/>
    </source>
</evidence>
<dbReference type="InterPro" id="IPR013766">
    <property type="entry name" value="Thioredoxin_domain"/>
</dbReference>
<comment type="caution">
    <text evidence="4">The sequence shown here is derived from an EMBL/GenBank/DDBJ whole genome shotgun (WGS) entry which is preliminary data.</text>
</comment>
<evidence type="ECO:0000313" key="5">
    <source>
        <dbReference type="Proteomes" id="UP001281761"/>
    </source>
</evidence>
<evidence type="ECO:0000313" key="4">
    <source>
        <dbReference type="EMBL" id="KAK2950028.1"/>
    </source>
</evidence>
<reference evidence="4 5" key="1">
    <citation type="journal article" date="2022" name="bioRxiv">
        <title>Genomics of Preaxostyla Flagellates Illuminates Evolutionary Transitions and the Path Towards Mitochondrial Loss.</title>
        <authorList>
            <person name="Novak L.V.F."/>
            <person name="Treitli S.C."/>
            <person name="Pyrih J."/>
            <person name="Halakuc P."/>
            <person name="Pipaliya S.V."/>
            <person name="Vacek V."/>
            <person name="Brzon O."/>
            <person name="Soukal P."/>
            <person name="Eme L."/>
            <person name="Dacks J.B."/>
            <person name="Karnkowska A."/>
            <person name="Elias M."/>
            <person name="Hampl V."/>
        </authorList>
    </citation>
    <scope>NUCLEOTIDE SEQUENCE [LARGE SCALE GENOMIC DNA]</scope>
    <source>
        <strain evidence="4">NAU3</strain>
        <tissue evidence="4">Gut</tissue>
    </source>
</reference>
<dbReference type="PANTHER" id="PTHR18929">
    <property type="entry name" value="PROTEIN DISULFIDE ISOMERASE"/>
    <property type="match status" value="1"/>
</dbReference>
<keyword evidence="5" id="KW-1185">Reference proteome</keyword>
<dbReference type="CDD" id="cd02961">
    <property type="entry name" value="PDI_a_family"/>
    <property type="match status" value="1"/>
</dbReference>
<feature type="domain" description="Thioredoxin" evidence="3">
    <location>
        <begin position="1"/>
        <end position="215"/>
    </location>
</feature>
<protein>
    <recommendedName>
        <fullName evidence="3">Thioredoxin domain-containing protein</fullName>
    </recommendedName>
</protein>
<comment type="similarity">
    <text evidence="1">Belongs to the protein disulfide isomerase family.</text>
</comment>
<dbReference type="GO" id="GO:0016853">
    <property type="term" value="F:isomerase activity"/>
    <property type="evidence" value="ECO:0007669"/>
    <property type="project" value="UniProtKB-KW"/>
</dbReference>
<dbReference type="InterPro" id="IPR017937">
    <property type="entry name" value="Thioredoxin_CS"/>
</dbReference>